<dbReference type="Pfam" id="PF00561">
    <property type="entry name" value="Abhydrolase_1"/>
    <property type="match status" value="1"/>
</dbReference>
<dbReference type="PANTHER" id="PTHR43722">
    <property type="entry name" value="PROLINE IMINOPEPTIDASE"/>
    <property type="match status" value="1"/>
</dbReference>
<dbReference type="Proteomes" id="UP000626370">
    <property type="component" value="Unassembled WGS sequence"/>
</dbReference>
<dbReference type="InterPro" id="IPR000073">
    <property type="entry name" value="AB_hydrolase_1"/>
</dbReference>
<feature type="domain" description="AB hydrolase-1" evidence="13">
    <location>
        <begin position="37"/>
        <end position="299"/>
    </location>
</feature>
<comment type="caution">
    <text evidence="14">The sequence shown here is derived from an EMBL/GenBank/DDBJ whole genome shotgun (WGS) entry which is preliminary data.</text>
</comment>
<dbReference type="InterPro" id="IPR002410">
    <property type="entry name" value="Peptidase_S33"/>
</dbReference>
<evidence type="ECO:0000256" key="10">
    <source>
        <dbReference type="ARBA" id="ARBA00029605"/>
    </source>
</evidence>
<evidence type="ECO:0000313" key="15">
    <source>
        <dbReference type="Proteomes" id="UP000626370"/>
    </source>
</evidence>
<evidence type="ECO:0000256" key="9">
    <source>
        <dbReference type="ARBA" id="ARBA00022801"/>
    </source>
</evidence>
<evidence type="ECO:0000256" key="5">
    <source>
        <dbReference type="ARBA" id="ARBA00021843"/>
    </source>
</evidence>
<evidence type="ECO:0000256" key="6">
    <source>
        <dbReference type="ARBA" id="ARBA00022438"/>
    </source>
</evidence>
<dbReference type="NCBIfam" id="TIGR01249">
    <property type="entry name" value="pro_imino_pep_1"/>
    <property type="match status" value="1"/>
</dbReference>
<dbReference type="Gene3D" id="3.40.50.1820">
    <property type="entry name" value="alpha/beta hydrolase"/>
    <property type="match status" value="1"/>
</dbReference>
<protein>
    <recommendedName>
        <fullName evidence="5 11">Proline iminopeptidase</fullName>
        <shortName evidence="11">PIP</shortName>
        <ecNumber evidence="4 11">3.4.11.5</ecNumber>
    </recommendedName>
    <alternativeName>
        <fullName evidence="10 11">Prolyl aminopeptidase</fullName>
    </alternativeName>
</protein>
<evidence type="ECO:0000256" key="4">
    <source>
        <dbReference type="ARBA" id="ARBA00012568"/>
    </source>
</evidence>
<reference evidence="15" key="1">
    <citation type="journal article" date="2019" name="Int. J. Syst. Evol. Microbiol.">
        <title>The Global Catalogue of Microorganisms (GCM) 10K type strain sequencing project: providing services to taxonomists for standard genome sequencing and annotation.</title>
        <authorList>
            <consortium name="The Broad Institute Genomics Platform"/>
            <consortium name="The Broad Institute Genome Sequencing Center for Infectious Disease"/>
            <person name="Wu L."/>
            <person name="Ma J."/>
        </authorList>
    </citation>
    <scope>NUCLEOTIDE SEQUENCE [LARGE SCALE GENOMIC DNA]</scope>
    <source>
        <strain evidence="15">CGMCC 1.15922</strain>
    </source>
</reference>
<proteinExistence type="inferred from homology"/>
<dbReference type="InterPro" id="IPR005944">
    <property type="entry name" value="Pro_iminopeptidase"/>
</dbReference>
<dbReference type="EC" id="3.4.11.5" evidence="4 11"/>
<keyword evidence="7 11" id="KW-0963">Cytoplasm</keyword>
<keyword evidence="8 11" id="KW-0645">Protease</keyword>
<comment type="catalytic activity">
    <reaction evidence="1 11 12">
        <text>Release of N-terminal proline from a peptide.</text>
        <dbReference type="EC" id="3.4.11.5"/>
    </reaction>
</comment>
<dbReference type="PIRSF" id="PIRSF006431">
    <property type="entry name" value="Pept_S33"/>
    <property type="match status" value="1"/>
</dbReference>
<dbReference type="RefSeq" id="WP_189378550.1">
    <property type="nucleotide sequence ID" value="NZ_BNAH01000009.1"/>
</dbReference>
<sequence>MSHCLYPQIATYKEEWLTVSQHHQIYIEQSGNPNGIPVVYLHGGPGGGSSENHRRYFDPEIYRIILFDQRGCGKSLPTLSLDNNTTWDLVNDIEAIRKHLLIDKWLVSGGSWGTTLALCYGIKYSDKILAFILRGIFLGTQKEYDWLYKSDGAARFFPDYYREFSSVLAQGEQADPLIGYHRIFQGNNELAKTSASKAWYLWELRLSTIEYQHIKPLKVEDTHKALCMAQLSSYYFYQNCFLNENYIMANMSEIAEIPAIIIHGRYDMVCQLGVADELVNAWENATLQILTQAGHSGFESQTIDAICKATDTMASFLNESHQ</sequence>
<evidence type="ECO:0000256" key="1">
    <source>
        <dbReference type="ARBA" id="ARBA00001585"/>
    </source>
</evidence>
<comment type="subcellular location">
    <subcellularLocation>
        <location evidence="2 11">Cytoplasm</location>
    </subcellularLocation>
</comment>
<evidence type="ECO:0000256" key="7">
    <source>
        <dbReference type="ARBA" id="ARBA00022490"/>
    </source>
</evidence>
<dbReference type="EMBL" id="BNAH01000009">
    <property type="protein sequence ID" value="GHE94115.1"/>
    <property type="molecule type" value="Genomic_DNA"/>
</dbReference>
<evidence type="ECO:0000256" key="2">
    <source>
        <dbReference type="ARBA" id="ARBA00004496"/>
    </source>
</evidence>
<evidence type="ECO:0000313" key="14">
    <source>
        <dbReference type="EMBL" id="GHE94115.1"/>
    </source>
</evidence>
<evidence type="ECO:0000256" key="12">
    <source>
        <dbReference type="RuleBase" id="RU003421"/>
    </source>
</evidence>
<evidence type="ECO:0000259" key="13">
    <source>
        <dbReference type="Pfam" id="PF00561"/>
    </source>
</evidence>
<gene>
    <name evidence="14" type="primary">pip</name>
    <name evidence="14" type="ORF">GCM10011501_24550</name>
</gene>
<accession>A0ABQ3IYZ4</accession>
<evidence type="ECO:0000256" key="8">
    <source>
        <dbReference type="ARBA" id="ARBA00022670"/>
    </source>
</evidence>
<evidence type="ECO:0000256" key="11">
    <source>
        <dbReference type="PIRNR" id="PIRNR006431"/>
    </source>
</evidence>
<dbReference type="InterPro" id="IPR029058">
    <property type="entry name" value="AB_hydrolase_fold"/>
</dbReference>
<evidence type="ECO:0000256" key="3">
    <source>
        <dbReference type="ARBA" id="ARBA00010088"/>
    </source>
</evidence>
<dbReference type="SUPFAM" id="SSF53474">
    <property type="entry name" value="alpha/beta-Hydrolases"/>
    <property type="match status" value="1"/>
</dbReference>
<comment type="similarity">
    <text evidence="3 11 12">Belongs to the peptidase S33 family.</text>
</comment>
<dbReference type="PRINTS" id="PR00793">
    <property type="entry name" value="PROAMNOPTASE"/>
</dbReference>
<organism evidence="14 15">
    <name type="scientific">Thalassotalea profundi</name>
    <dbReference type="NCBI Taxonomy" id="2036687"/>
    <lineage>
        <taxon>Bacteria</taxon>
        <taxon>Pseudomonadati</taxon>
        <taxon>Pseudomonadota</taxon>
        <taxon>Gammaproteobacteria</taxon>
        <taxon>Alteromonadales</taxon>
        <taxon>Colwelliaceae</taxon>
        <taxon>Thalassotalea</taxon>
    </lineage>
</organism>
<keyword evidence="6 11" id="KW-0031">Aminopeptidase</keyword>
<dbReference type="PANTHER" id="PTHR43722:SF1">
    <property type="entry name" value="PROLINE IMINOPEPTIDASE"/>
    <property type="match status" value="1"/>
</dbReference>
<keyword evidence="15" id="KW-1185">Reference proteome</keyword>
<keyword evidence="9 11" id="KW-0378">Hydrolase</keyword>
<name>A0ABQ3IYZ4_9GAMM</name>